<accession>A0AAE0S162</accession>
<proteinExistence type="predicted"/>
<organism evidence="1 2">
    <name type="scientific">Potamilus streckersoni</name>
    <dbReference type="NCBI Taxonomy" id="2493646"/>
    <lineage>
        <taxon>Eukaryota</taxon>
        <taxon>Metazoa</taxon>
        <taxon>Spiralia</taxon>
        <taxon>Lophotrochozoa</taxon>
        <taxon>Mollusca</taxon>
        <taxon>Bivalvia</taxon>
        <taxon>Autobranchia</taxon>
        <taxon>Heteroconchia</taxon>
        <taxon>Palaeoheterodonta</taxon>
        <taxon>Unionida</taxon>
        <taxon>Unionoidea</taxon>
        <taxon>Unionidae</taxon>
        <taxon>Ambleminae</taxon>
        <taxon>Lampsilini</taxon>
        <taxon>Potamilus</taxon>
    </lineage>
</organism>
<evidence type="ECO:0000313" key="2">
    <source>
        <dbReference type="Proteomes" id="UP001195483"/>
    </source>
</evidence>
<reference evidence="1" key="2">
    <citation type="journal article" date="2021" name="Genome Biol. Evol.">
        <title>Developing a high-quality reference genome for a parasitic bivalve with doubly uniparental inheritance (Bivalvia: Unionida).</title>
        <authorList>
            <person name="Smith C.H."/>
        </authorList>
    </citation>
    <scope>NUCLEOTIDE SEQUENCE</scope>
    <source>
        <strain evidence="1">CHS0354</strain>
        <tissue evidence="1">Mantle</tissue>
    </source>
</reference>
<keyword evidence="2" id="KW-1185">Reference proteome</keyword>
<evidence type="ECO:0000313" key="1">
    <source>
        <dbReference type="EMBL" id="KAK3583060.1"/>
    </source>
</evidence>
<dbReference type="AlphaFoldDB" id="A0AAE0S162"/>
<reference evidence="1" key="3">
    <citation type="submission" date="2023-05" db="EMBL/GenBank/DDBJ databases">
        <authorList>
            <person name="Smith C.H."/>
        </authorList>
    </citation>
    <scope>NUCLEOTIDE SEQUENCE</scope>
    <source>
        <strain evidence="1">CHS0354</strain>
        <tissue evidence="1">Mantle</tissue>
    </source>
</reference>
<dbReference type="Proteomes" id="UP001195483">
    <property type="component" value="Unassembled WGS sequence"/>
</dbReference>
<gene>
    <name evidence="1" type="ORF">CHS0354_004005</name>
</gene>
<comment type="caution">
    <text evidence="1">The sequence shown here is derived from an EMBL/GenBank/DDBJ whole genome shotgun (WGS) entry which is preliminary data.</text>
</comment>
<reference evidence="1" key="1">
    <citation type="journal article" date="2021" name="Genome Biol. Evol.">
        <title>A High-Quality Reference Genome for a Parasitic Bivalve with Doubly Uniparental Inheritance (Bivalvia: Unionida).</title>
        <authorList>
            <person name="Smith C.H."/>
        </authorList>
    </citation>
    <scope>NUCLEOTIDE SEQUENCE</scope>
    <source>
        <strain evidence="1">CHS0354</strain>
    </source>
</reference>
<dbReference type="EMBL" id="JAEAOA010000312">
    <property type="protein sequence ID" value="KAK3583060.1"/>
    <property type="molecule type" value="Genomic_DNA"/>
</dbReference>
<name>A0AAE0S162_9BIVA</name>
<protein>
    <submittedName>
        <fullName evidence="1">Uncharacterized protein</fullName>
    </submittedName>
</protein>
<sequence>MDAEIDLLSGGVQTLRMLQELPEADRWCLAFCMDKVKGSNLTHMLFPNDAHTMLSELIGPVEQCIGDAAVPTKFMYLGTVCIFLDKLACVFCSMGLDDLLINGLKFFVQNYQQKLCDHIVEVSRRLPSSRKDKLSGANGDWTIENIQLYLICTRKRQVHDVIDSLEGVAEHLNLGNKEKMQLYQAQAASLD</sequence>